<dbReference type="InterPro" id="IPR012792">
    <property type="entry name" value="3-oxoacid_CoA-transf_A"/>
</dbReference>
<dbReference type="Pfam" id="PF01144">
    <property type="entry name" value="CoA_trans"/>
    <property type="match status" value="2"/>
</dbReference>
<dbReference type="AlphaFoldDB" id="A0A9P9F6L0"/>
<dbReference type="NCBIfam" id="TIGR02429">
    <property type="entry name" value="pcaI_scoA_fam"/>
    <property type="match status" value="1"/>
</dbReference>
<dbReference type="InterPro" id="IPR004164">
    <property type="entry name" value="CoA_transf_AS"/>
</dbReference>
<dbReference type="SUPFAM" id="SSF100950">
    <property type="entry name" value="NagB/RpiA/CoA transferase-like"/>
    <property type="match status" value="2"/>
</dbReference>
<dbReference type="SMART" id="SM00882">
    <property type="entry name" value="CoA_trans"/>
    <property type="match status" value="2"/>
</dbReference>
<dbReference type="InterPro" id="IPR004165">
    <property type="entry name" value="CoA_trans_fam_I"/>
</dbReference>
<reference evidence="2" key="1">
    <citation type="journal article" date="2021" name="Nat. Commun.">
        <title>Genetic determinants of endophytism in the Arabidopsis root mycobiome.</title>
        <authorList>
            <person name="Mesny F."/>
            <person name="Miyauchi S."/>
            <person name="Thiergart T."/>
            <person name="Pickel B."/>
            <person name="Atanasova L."/>
            <person name="Karlsson M."/>
            <person name="Huettel B."/>
            <person name="Barry K.W."/>
            <person name="Haridas S."/>
            <person name="Chen C."/>
            <person name="Bauer D."/>
            <person name="Andreopoulos W."/>
            <person name="Pangilinan J."/>
            <person name="LaButti K."/>
            <person name="Riley R."/>
            <person name="Lipzen A."/>
            <person name="Clum A."/>
            <person name="Drula E."/>
            <person name="Henrissat B."/>
            <person name="Kohler A."/>
            <person name="Grigoriev I.V."/>
            <person name="Martin F.M."/>
            <person name="Hacquard S."/>
        </authorList>
    </citation>
    <scope>NUCLEOTIDE SEQUENCE</scope>
    <source>
        <strain evidence="2">MPI-CAGE-AT-0021</strain>
    </source>
</reference>
<comment type="caution">
    <text evidence="2">The sequence shown here is derived from an EMBL/GenBank/DDBJ whole genome shotgun (WGS) entry which is preliminary data.</text>
</comment>
<dbReference type="Gene3D" id="3.40.1080.10">
    <property type="entry name" value="Glutaconate Coenzyme A-transferase"/>
    <property type="match status" value="2"/>
</dbReference>
<sequence length="908" mass="99114">MPSTALRIRTLRAFARNGTNPTAVLSRSFSATSRRAEINKVFPSASEALKDMKPNSTLLCGGFGLCGVPDTLINEVVKKPEITGITAVSNNAGTDSSGLGQLLKTKQISKMIASYIGENKTFERMYLTGEVELELTPQGTLAERCAAGGKGVPAFYTPAAYGTVVQTGELPLRNKPDGSAAEFSYPKDVKVFDGKSYLLEHSIAGDYAFVKAYKADKLGNCQFRLSAHNFNGAMGRNAKMTIVEAEHIVEPGEIPPEAVHLPGIYVKRVIQATEEKNIEKYTWAKDESDKDAAKALGTGDTAAKRERIVRRAAKEFKNGMYANLGIGMPMLAPGFVGPEVEVQLQSENGILGLGPYPKKGLEDADLINAGKETVTLNPGAAVFGSEESFGMIRSGRIDLTILGAMQVSASGDLANWMLPGKVKGFGGAMDLVSNPSKTKVVVTMEHTDKKGNPKIVKQCAFPLTGRTCVSRIITELGVFDVDFSHGLTLIEIADGVTVDEIKAKTEAPFAVAVDLKPMLGVCLHGWKLFSKLLLDEDDDKNLGMYRFRQHICRPGDDLARYTQPLTSPSVDFVTHLVLTGGCSFSTHDLLGLAKMPNLGVLELMKPADELRTIFPQISDGLIRGWTEVDDPFPLLRILRIWGDDSTTQDSLHWVSKFPSLALYDVTGARDDWSSPEEIAQEEGWERAETKSGLEESLLRYLMLFAPLEETRHNRLRELSRSIDADLVSLCSDSRCAVKFVADRQAPRLLDYLTDNAKVLIPSWDMDAAGHDARACHGIAFEPWAFWLYSFIGQLSGDRDLAARAVRPEAQAVAGPFVLPSKPLACLYLGHSARGGISTKPSYVGRGLFATRRYTFSRDSVVRGPKQPKPVPIPKKPASLVASERTAPMLALRRKKRKRLDDILQSLMG</sequence>
<dbReference type="OrthoDB" id="1933379at2759"/>
<dbReference type="InterPro" id="IPR012791">
    <property type="entry name" value="3-oxoacid_CoA-transf_B"/>
</dbReference>
<dbReference type="PANTHER" id="PTHR13707">
    <property type="entry name" value="KETOACID-COENZYME A TRANSFERASE"/>
    <property type="match status" value="1"/>
</dbReference>
<organism evidence="2 3">
    <name type="scientific">Dactylonectria estremocensis</name>
    <dbReference type="NCBI Taxonomy" id="1079267"/>
    <lineage>
        <taxon>Eukaryota</taxon>
        <taxon>Fungi</taxon>
        <taxon>Dikarya</taxon>
        <taxon>Ascomycota</taxon>
        <taxon>Pezizomycotina</taxon>
        <taxon>Sordariomycetes</taxon>
        <taxon>Hypocreomycetidae</taxon>
        <taxon>Hypocreales</taxon>
        <taxon>Nectriaceae</taxon>
        <taxon>Dactylonectria</taxon>
    </lineage>
</organism>
<dbReference type="FunFam" id="3.40.1080.10:FF:000001">
    <property type="entry name" value="Succinyl-coa:3-ketoacid-coenzyme a transferase subunit b"/>
    <property type="match status" value="1"/>
</dbReference>
<dbReference type="PROSITE" id="PS01274">
    <property type="entry name" value="COA_TRANSF_2"/>
    <property type="match status" value="1"/>
</dbReference>
<evidence type="ECO:0000313" key="3">
    <source>
        <dbReference type="Proteomes" id="UP000717696"/>
    </source>
</evidence>
<dbReference type="EMBL" id="JAGMUU010000004">
    <property type="protein sequence ID" value="KAH7154866.1"/>
    <property type="molecule type" value="Genomic_DNA"/>
</dbReference>
<evidence type="ECO:0000313" key="2">
    <source>
        <dbReference type="EMBL" id="KAH7154866.1"/>
    </source>
</evidence>
<evidence type="ECO:0000256" key="1">
    <source>
        <dbReference type="ARBA" id="ARBA00022679"/>
    </source>
</evidence>
<name>A0A9P9F6L0_9HYPO</name>
<proteinExistence type="predicted"/>
<dbReference type="Proteomes" id="UP000717696">
    <property type="component" value="Unassembled WGS sequence"/>
</dbReference>
<dbReference type="GO" id="GO:0008260">
    <property type="term" value="F:succinyl-CoA:3-oxo-acid CoA-transferase activity"/>
    <property type="evidence" value="ECO:0007669"/>
    <property type="project" value="TreeGrafter"/>
</dbReference>
<keyword evidence="3" id="KW-1185">Reference proteome</keyword>
<dbReference type="PANTHER" id="PTHR13707:SF23">
    <property type="entry name" value="SUCCINYL-COA:3-KETOACID-COENZYME A TRANSFERASE"/>
    <property type="match status" value="1"/>
</dbReference>
<dbReference type="NCBIfam" id="TIGR02428">
    <property type="entry name" value="pcaJ_scoB_fam"/>
    <property type="match status" value="1"/>
</dbReference>
<gene>
    <name evidence="2" type="ORF">B0J13DRAFT_582115</name>
</gene>
<protein>
    <submittedName>
        <fullName evidence="2">Coenzyme A transferase</fullName>
    </submittedName>
</protein>
<dbReference type="InterPro" id="IPR037171">
    <property type="entry name" value="NagB/RpiA_transferase-like"/>
</dbReference>
<accession>A0A9P9F6L0</accession>
<keyword evidence="1 2" id="KW-0808">Transferase</keyword>